<evidence type="ECO:0000256" key="6">
    <source>
        <dbReference type="HAMAP-Rule" id="MF_01558"/>
    </source>
</evidence>
<dbReference type="GO" id="GO:0004126">
    <property type="term" value="F:cytidine deaminase activity"/>
    <property type="evidence" value="ECO:0007669"/>
    <property type="project" value="UniProtKB-UniRule"/>
</dbReference>
<dbReference type="InterPro" id="IPR016192">
    <property type="entry name" value="APOBEC/CMP_deaminase_Zn-bd"/>
</dbReference>
<comment type="similarity">
    <text evidence="1 6">Belongs to the cytidine and deoxycytidylate deaminase family.</text>
</comment>
<dbReference type="InterPro" id="IPR013171">
    <property type="entry name" value="Cyd/dCyd_deaminase_Zn-bd"/>
</dbReference>
<keyword evidence="5 6" id="KW-0862">Zinc</keyword>
<feature type="binding site" evidence="6 8">
    <location>
        <begin position="89"/>
        <end position="91"/>
    </location>
    <ligand>
        <name>substrate</name>
    </ligand>
</feature>
<evidence type="ECO:0000256" key="9">
    <source>
        <dbReference type="PIRSR" id="PIRSR006334-3"/>
    </source>
</evidence>
<dbReference type="Pfam" id="PF00383">
    <property type="entry name" value="dCMP_cyt_deam_1"/>
    <property type="match status" value="1"/>
</dbReference>
<dbReference type="SUPFAM" id="SSF53927">
    <property type="entry name" value="Cytidine deaminase-like"/>
    <property type="match status" value="2"/>
</dbReference>
<dbReference type="AlphaFoldDB" id="A0A1N6M6G5"/>
<dbReference type="PANTHER" id="PTHR11644:SF2">
    <property type="entry name" value="CYTIDINE DEAMINASE"/>
    <property type="match status" value="1"/>
</dbReference>
<dbReference type="CDD" id="cd01283">
    <property type="entry name" value="cytidine_deaminase"/>
    <property type="match status" value="2"/>
</dbReference>
<evidence type="ECO:0000256" key="1">
    <source>
        <dbReference type="ARBA" id="ARBA00006576"/>
    </source>
</evidence>
<dbReference type="EC" id="3.5.4.5" evidence="6"/>
<proteinExistence type="inferred from homology"/>
<dbReference type="GO" id="GO:0042802">
    <property type="term" value="F:identical protein binding"/>
    <property type="evidence" value="ECO:0007669"/>
    <property type="project" value="UniProtKB-ARBA"/>
</dbReference>
<dbReference type="HAMAP" id="MF_01558">
    <property type="entry name" value="Cyt_deam"/>
    <property type="match status" value="1"/>
</dbReference>
<reference evidence="12 13" key="1">
    <citation type="submission" date="2016-12" db="EMBL/GenBank/DDBJ databases">
        <authorList>
            <person name="Song W.-J."/>
            <person name="Kurnit D.M."/>
        </authorList>
    </citation>
    <scope>NUCLEOTIDE SEQUENCE [LARGE SCALE GENOMIC DNA]</scope>
    <source>
        <strain evidence="12 13">CECT 9026</strain>
    </source>
</reference>
<evidence type="ECO:0000313" key="13">
    <source>
        <dbReference type="Proteomes" id="UP000184774"/>
    </source>
</evidence>
<dbReference type="PROSITE" id="PS00903">
    <property type="entry name" value="CYT_DCMP_DEAMINASES_1"/>
    <property type="match status" value="1"/>
</dbReference>
<keyword evidence="14" id="KW-1185">Reference proteome</keyword>
<comment type="cofactor">
    <cofactor evidence="6 9">
        <name>Zn(2+)</name>
        <dbReference type="ChEBI" id="CHEBI:29105"/>
    </cofactor>
    <text evidence="6 9">Binds 1 zinc ion.</text>
</comment>
<protein>
    <recommendedName>
        <fullName evidence="6">Cytidine deaminase</fullName>
        <ecNumber evidence="6">3.5.4.5</ecNumber>
    </recommendedName>
    <alternativeName>
        <fullName evidence="6">Cytidine aminohydrolase</fullName>
        <shortName evidence="6">CDA</shortName>
    </alternativeName>
</protein>
<dbReference type="FunFam" id="3.40.140.10:FF:000007">
    <property type="entry name" value="Cytidine deaminase"/>
    <property type="match status" value="1"/>
</dbReference>
<feature type="binding site" evidence="6 9">
    <location>
        <position position="102"/>
    </location>
    <ligand>
        <name>Zn(2+)</name>
        <dbReference type="ChEBI" id="CHEBI:29105"/>
        <note>catalytic</note>
    </ligand>
</feature>
<evidence type="ECO:0000256" key="4">
    <source>
        <dbReference type="ARBA" id="ARBA00022801"/>
    </source>
</evidence>
<dbReference type="PROSITE" id="PS51747">
    <property type="entry name" value="CYT_DCMP_DEAMINASES_2"/>
    <property type="match status" value="2"/>
</dbReference>
<dbReference type="Pfam" id="PF08211">
    <property type="entry name" value="dCMP_cyt_deam_2"/>
    <property type="match status" value="1"/>
</dbReference>
<dbReference type="InterPro" id="IPR020797">
    <property type="entry name" value="Cytidine_deaminase_bacteria"/>
</dbReference>
<dbReference type="RefSeq" id="WP_074373468.1">
    <property type="nucleotide sequence ID" value="NZ_AP024907.1"/>
</dbReference>
<dbReference type="PIRSF" id="PIRSF006334">
    <property type="entry name" value="Cdd_plus_pseudo"/>
    <property type="match status" value="1"/>
</dbReference>
<dbReference type="EMBL" id="FSSB01000016">
    <property type="protein sequence ID" value="SIO94970.1"/>
    <property type="molecule type" value="Genomic_DNA"/>
</dbReference>
<feature type="binding site" evidence="6 9">
    <location>
        <position position="132"/>
    </location>
    <ligand>
        <name>Zn(2+)</name>
        <dbReference type="ChEBI" id="CHEBI:29105"/>
        <note>catalytic</note>
    </ligand>
</feature>
<dbReference type="EMBL" id="CP046268">
    <property type="protein sequence ID" value="QMV14750.1"/>
    <property type="molecule type" value="Genomic_DNA"/>
</dbReference>
<dbReference type="PANTHER" id="PTHR11644">
    <property type="entry name" value="CYTIDINE DEAMINASE"/>
    <property type="match status" value="1"/>
</dbReference>
<evidence type="ECO:0000256" key="8">
    <source>
        <dbReference type="PIRSR" id="PIRSR006334-2"/>
    </source>
</evidence>
<dbReference type="Proteomes" id="UP000184774">
    <property type="component" value="Unassembled WGS sequence"/>
</dbReference>
<keyword evidence="3 6" id="KW-0479">Metal-binding</keyword>
<dbReference type="GO" id="GO:0005829">
    <property type="term" value="C:cytosol"/>
    <property type="evidence" value="ECO:0007669"/>
    <property type="project" value="TreeGrafter"/>
</dbReference>
<dbReference type="GO" id="GO:0055086">
    <property type="term" value="P:nucleobase-containing small molecule metabolic process"/>
    <property type="evidence" value="ECO:0007669"/>
    <property type="project" value="UniProtKB-ARBA"/>
</dbReference>
<dbReference type="OrthoDB" id="9795347at2"/>
<reference evidence="11 14" key="3">
    <citation type="journal article" date="2020" name="J. Nat. Prod.">
        <title>Genomics-Metabolomics Profiling Disclosed Marine Vibrio spartinae 3.6 as a Producer of a New Branched Side Chain Prodigiosin.</title>
        <authorList>
            <person name="Vitale G.A."/>
            <person name="Sciarretta M."/>
            <person name="Palma Esposito F."/>
            <person name="January G.G."/>
            <person name="Giaccio M."/>
            <person name="Bunk B."/>
            <person name="Sproer C."/>
            <person name="Bajerski F."/>
            <person name="Power D."/>
            <person name="Festa C."/>
            <person name="Monti M.C."/>
            <person name="D'Auria M.V."/>
            <person name="de Pascale D."/>
        </authorList>
    </citation>
    <scope>NUCLEOTIDE SEQUENCE [LARGE SCALE GENOMIC DNA]</scope>
    <source>
        <strain evidence="11 14">3.6</strain>
    </source>
</reference>
<comment type="function">
    <text evidence="6">This enzyme scavenges exogenous and endogenous cytidine and 2'-deoxycytidine for UMP synthesis.</text>
</comment>
<sequence>MTQNRFTVLSQLPEALAKPLEEIVTNPKFSATFTSQQVAHLMDVTGFDAVTLAQHLLPLAAIYADTPVSDFHVGAIVRGGSGALYFGANIEFSGVSLGQTIHAEQAAIAHAWMCGENELSDIIVDTPPCGHCRQFMNELANVEALRITLPNQATKKLHDYLPEAFGPADLGMKIRLMDQQAHQIHADYSDPLLQEALKALNNSYAPYSQALGGVAIELKDQHIYLGSYAENAAFNPSLPPLQVAVIQLRMSGYSFSDIKRVVLAETKNAAVTHLDTTRSVLQKIAPHIQLEHIEI</sequence>
<evidence type="ECO:0000259" key="10">
    <source>
        <dbReference type="PROSITE" id="PS51747"/>
    </source>
</evidence>
<comment type="catalytic activity">
    <reaction evidence="6">
        <text>cytidine + H2O + H(+) = uridine + NH4(+)</text>
        <dbReference type="Rhea" id="RHEA:16069"/>
        <dbReference type="ChEBI" id="CHEBI:15377"/>
        <dbReference type="ChEBI" id="CHEBI:15378"/>
        <dbReference type="ChEBI" id="CHEBI:16704"/>
        <dbReference type="ChEBI" id="CHEBI:17562"/>
        <dbReference type="ChEBI" id="CHEBI:28938"/>
        <dbReference type="EC" id="3.5.4.5"/>
    </reaction>
</comment>
<evidence type="ECO:0000256" key="3">
    <source>
        <dbReference type="ARBA" id="ARBA00022723"/>
    </source>
</evidence>
<dbReference type="GO" id="GO:0072527">
    <property type="term" value="P:pyrimidine-containing compound metabolic process"/>
    <property type="evidence" value="ECO:0007669"/>
    <property type="project" value="UniProtKB-ARBA"/>
</dbReference>
<reference evidence="11" key="2">
    <citation type="submission" date="2019-11" db="EMBL/GenBank/DDBJ databases">
        <authorList>
            <person name="January G."/>
            <person name="Bunk B."/>
        </authorList>
    </citation>
    <scope>NUCLEOTIDE SEQUENCE</scope>
    <source>
        <strain evidence="11">3.6</strain>
    </source>
</reference>
<evidence type="ECO:0000313" key="11">
    <source>
        <dbReference type="EMBL" id="QMV14750.1"/>
    </source>
</evidence>
<keyword evidence="4 6" id="KW-0378">Hydrolase</keyword>
<comment type="catalytic activity">
    <reaction evidence="6">
        <text>2'-deoxycytidine + H2O + H(+) = 2'-deoxyuridine + NH4(+)</text>
        <dbReference type="Rhea" id="RHEA:13433"/>
        <dbReference type="ChEBI" id="CHEBI:15377"/>
        <dbReference type="ChEBI" id="CHEBI:15378"/>
        <dbReference type="ChEBI" id="CHEBI:15698"/>
        <dbReference type="ChEBI" id="CHEBI:16450"/>
        <dbReference type="ChEBI" id="CHEBI:28938"/>
        <dbReference type="EC" id="3.5.4.5"/>
    </reaction>
</comment>
<feature type="active site" description="Proton donor" evidence="6 7">
    <location>
        <position position="104"/>
    </location>
</feature>
<dbReference type="Gene3D" id="3.40.140.10">
    <property type="entry name" value="Cytidine Deaminase, domain 2"/>
    <property type="match status" value="2"/>
</dbReference>
<gene>
    <name evidence="6 12" type="primary">cdd</name>
    <name evidence="12" type="ORF">VSP9026_02707</name>
    <name evidence="11" type="ORF">Vspart_02019</name>
</gene>
<feature type="domain" description="CMP/dCMP-type deaminase" evidence="10">
    <location>
        <begin position="187"/>
        <end position="295"/>
    </location>
</feature>
<dbReference type="InterPro" id="IPR050202">
    <property type="entry name" value="Cyt/Deoxycyt_deaminase"/>
</dbReference>
<dbReference type="NCBIfam" id="TIGR01355">
    <property type="entry name" value="cyt_deam_dimer"/>
    <property type="match status" value="1"/>
</dbReference>
<name>A0A1N6M6G5_9VIBR</name>
<dbReference type="InterPro" id="IPR016193">
    <property type="entry name" value="Cytidine_deaminase-like"/>
</dbReference>
<dbReference type="InterPro" id="IPR006263">
    <property type="entry name" value="Cyt_deam_dimer"/>
</dbReference>
<dbReference type="InterPro" id="IPR002125">
    <property type="entry name" value="CMP_dCMP_dom"/>
</dbReference>
<evidence type="ECO:0000256" key="7">
    <source>
        <dbReference type="PIRSR" id="PIRSR006334-1"/>
    </source>
</evidence>
<evidence type="ECO:0000256" key="5">
    <source>
        <dbReference type="ARBA" id="ARBA00022833"/>
    </source>
</evidence>
<evidence type="ECO:0000313" key="14">
    <source>
        <dbReference type="Proteomes" id="UP000515264"/>
    </source>
</evidence>
<feature type="domain" description="CMP/dCMP-type deaminase" evidence="10">
    <location>
        <begin position="48"/>
        <end position="168"/>
    </location>
</feature>
<comment type="subunit">
    <text evidence="2 6">Homodimer.</text>
</comment>
<feature type="binding site" evidence="6 9">
    <location>
        <position position="129"/>
    </location>
    <ligand>
        <name>Zn(2+)</name>
        <dbReference type="ChEBI" id="CHEBI:29105"/>
        <note>catalytic</note>
    </ligand>
</feature>
<dbReference type="GO" id="GO:0008270">
    <property type="term" value="F:zinc ion binding"/>
    <property type="evidence" value="ECO:0007669"/>
    <property type="project" value="UniProtKB-UniRule"/>
</dbReference>
<accession>A0A1N6M6G5</accession>
<evidence type="ECO:0000256" key="2">
    <source>
        <dbReference type="ARBA" id="ARBA00011738"/>
    </source>
</evidence>
<evidence type="ECO:0000313" key="12">
    <source>
        <dbReference type="EMBL" id="SIO94970.1"/>
    </source>
</evidence>
<organism evidence="12 13">
    <name type="scientific">Vibrio spartinae</name>
    <dbReference type="NCBI Taxonomy" id="1918945"/>
    <lineage>
        <taxon>Bacteria</taxon>
        <taxon>Pseudomonadati</taxon>
        <taxon>Pseudomonadota</taxon>
        <taxon>Gammaproteobacteria</taxon>
        <taxon>Vibrionales</taxon>
        <taxon>Vibrionaceae</taxon>
        <taxon>Vibrio</taxon>
    </lineage>
</organism>
<dbReference type="NCBIfam" id="NF006537">
    <property type="entry name" value="PRK09027.1"/>
    <property type="match status" value="1"/>
</dbReference>
<dbReference type="Proteomes" id="UP000515264">
    <property type="component" value="Chromosome 1"/>
</dbReference>